<protein>
    <recommendedName>
        <fullName evidence="4">CCHC-type domain-containing protein</fullName>
    </recommendedName>
</protein>
<dbReference type="SMART" id="SM00343">
    <property type="entry name" value="ZnF_C2HC"/>
    <property type="match status" value="1"/>
</dbReference>
<feature type="compositionally biased region" description="Basic residues" evidence="3">
    <location>
        <begin position="152"/>
        <end position="180"/>
    </location>
</feature>
<dbReference type="Proteomes" id="UP000265515">
    <property type="component" value="Unassembled WGS sequence"/>
</dbReference>
<gene>
    <name evidence="5" type="ORF">CBR_g4677</name>
</gene>
<evidence type="ECO:0000256" key="1">
    <source>
        <dbReference type="PROSITE-ProRule" id="PRU00047"/>
    </source>
</evidence>
<feature type="coiled-coil region" evidence="2">
    <location>
        <begin position="79"/>
        <end position="113"/>
    </location>
</feature>
<dbReference type="STRING" id="69332.A0A388KIK7"/>
<sequence>MLLTNGPGGGGGGGYNNAPNGQSYGNYGNGNGSGGGAGSDGGGGRNSVCYNCGKTGHFAWDCWSRRGRGYGAQQGDPELEEMKEHFRQLRRERQELKEKRKLEEERKAREEDELRRNQDFARKAEEFKMQLHAELLEEWRRINTEVKEAVGKTRRSTKKHTCKSGGGTKRKGRRYSKKKRKEEIPSEEMESDDTSDEDRNVTRPAKASNTVTMAKAVLAATRHLKVKETPMVDSSEIWITEQGSSTTWKDDEVLSWKRRFDGLVLSPIDRNQGDTAVMCPILYRHGFGKTLTWNTNYETKATAEEEVLRESREDFKKSGLPAIGSWRSDGRLGTAYVIPKHKDLTRWRPIATAPVDPAAMTQRRLARALHQMLKRLPANNTFYLNSISELTERLAGTAVRFRAAGCDQAIERCYDIKDMFSRILHEAVIQAVHQLLRIYDNKGSKQVRVSRRGRNCVIRDNKR</sequence>
<dbReference type="Gramene" id="GBG69848">
    <property type="protein sequence ID" value="GBG69848"/>
    <property type="gene ID" value="CBR_g4677"/>
</dbReference>
<keyword evidence="6" id="KW-1185">Reference proteome</keyword>
<dbReference type="GO" id="GO:0008270">
    <property type="term" value="F:zinc ion binding"/>
    <property type="evidence" value="ECO:0007669"/>
    <property type="project" value="UniProtKB-KW"/>
</dbReference>
<dbReference type="InterPro" id="IPR001878">
    <property type="entry name" value="Znf_CCHC"/>
</dbReference>
<name>A0A388KIK7_CHABU</name>
<keyword evidence="2" id="KW-0175">Coiled coil</keyword>
<dbReference type="EMBL" id="BFEA01000121">
    <property type="protein sequence ID" value="GBG69848.1"/>
    <property type="molecule type" value="Genomic_DNA"/>
</dbReference>
<feature type="domain" description="CCHC-type" evidence="4">
    <location>
        <begin position="49"/>
        <end position="62"/>
    </location>
</feature>
<dbReference type="Gene3D" id="4.10.60.10">
    <property type="entry name" value="Zinc finger, CCHC-type"/>
    <property type="match status" value="1"/>
</dbReference>
<keyword evidence="1" id="KW-0863">Zinc-finger</keyword>
<evidence type="ECO:0000313" key="6">
    <source>
        <dbReference type="Proteomes" id="UP000265515"/>
    </source>
</evidence>
<evidence type="ECO:0000313" key="5">
    <source>
        <dbReference type="EMBL" id="GBG69848.1"/>
    </source>
</evidence>
<proteinExistence type="predicted"/>
<dbReference type="PROSITE" id="PS50158">
    <property type="entry name" value="ZF_CCHC"/>
    <property type="match status" value="1"/>
</dbReference>
<dbReference type="InterPro" id="IPR036875">
    <property type="entry name" value="Znf_CCHC_sf"/>
</dbReference>
<dbReference type="AlphaFoldDB" id="A0A388KIK7"/>
<feature type="region of interest" description="Disordered" evidence="3">
    <location>
        <begin position="149"/>
        <end position="208"/>
    </location>
</feature>
<keyword evidence="1" id="KW-0862">Zinc</keyword>
<comment type="caution">
    <text evidence="5">The sequence shown here is derived from an EMBL/GenBank/DDBJ whole genome shotgun (WGS) entry which is preliminary data.</text>
</comment>
<organism evidence="5 6">
    <name type="scientific">Chara braunii</name>
    <name type="common">Braun's stonewort</name>
    <dbReference type="NCBI Taxonomy" id="69332"/>
    <lineage>
        <taxon>Eukaryota</taxon>
        <taxon>Viridiplantae</taxon>
        <taxon>Streptophyta</taxon>
        <taxon>Charophyceae</taxon>
        <taxon>Charales</taxon>
        <taxon>Characeae</taxon>
        <taxon>Chara</taxon>
    </lineage>
</organism>
<dbReference type="Pfam" id="PF00098">
    <property type="entry name" value="zf-CCHC"/>
    <property type="match status" value="1"/>
</dbReference>
<evidence type="ECO:0000259" key="4">
    <source>
        <dbReference type="PROSITE" id="PS50158"/>
    </source>
</evidence>
<evidence type="ECO:0000256" key="3">
    <source>
        <dbReference type="SAM" id="MobiDB-lite"/>
    </source>
</evidence>
<reference evidence="5 6" key="1">
    <citation type="journal article" date="2018" name="Cell">
        <title>The Chara Genome: Secondary Complexity and Implications for Plant Terrestrialization.</title>
        <authorList>
            <person name="Nishiyama T."/>
            <person name="Sakayama H."/>
            <person name="Vries J.D."/>
            <person name="Buschmann H."/>
            <person name="Saint-Marcoux D."/>
            <person name="Ullrich K.K."/>
            <person name="Haas F.B."/>
            <person name="Vanderstraeten L."/>
            <person name="Becker D."/>
            <person name="Lang D."/>
            <person name="Vosolsobe S."/>
            <person name="Rombauts S."/>
            <person name="Wilhelmsson P.K.I."/>
            <person name="Janitza P."/>
            <person name="Kern R."/>
            <person name="Heyl A."/>
            <person name="Rumpler F."/>
            <person name="Villalobos L.I.A.C."/>
            <person name="Clay J.M."/>
            <person name="Skokan R."/>
            <person name="Toyoda A."/>
            <person name="Suzuki Y."/>
            <person name="Kagoshima H."/>
            <person name="Schijlen E."/>
            <person name="Tajeshwar N."/>
            <person name="Catarino B."/>
            <person name="Hetherington A.J."/>
            <person name="Saltykova A."/>
            <person name="Bonnot C."/>
            <person name="Breuninger H."/>
            <person name="Symeonidi A."/>
            <person name="Radhakrishnan G.V."/>
            <person name="Van Nieuwerburgh F."/>
            <person name="Deforce D."/>
            <person name="Chang C."/>
            <person name="Karol K.G."/>
            <person name="Hedrich R."/>
            <person name="Ulvskov P."/>
            <person name="Glockner G."/>
            <person name="Delwiche C.F."/>
            <person name="Petrasek J."/>
            <person name="Van de Peer Y."/>
            <person name="Friml J."/>
            <person name="Beilby M."/>
            <person name="Dolan L."/>
            <person name="Kohara Y."/>
            <person name="Sugano S."/>
            <person name="Fujiyama A."/>
            <person name="Delaux P.-M."/>
            <person name="Quint M."/>
            <person name="TheiBen G."/>
            <person name="Hagemann M."/>
            <person name="Harholt J."/>
            <person name="Dunand C."/>
            <person name="Zachgo S."/>
            <person name="Langdale J."/>
            <person name="Maumus F."/>
            <person name="Straeten D.V.D."/>
            <person name="Gould S.B."/>
            <person name="Rensing S.A."/>
        </authorList>
    </citation>
    <scope>NUCLEOTIDE SEQUENCE [LARGE SCALE GENOMIC DNA]</scope>
    <source>
        <strain evidence="5 6">S276</strain>
    </source>
</reference>
<keyword evidence="1" id="KW-0479">Metal-binding</keyword>
<dbReference type="GO" id="GO:0003676">
    <property type="term" value="F:nucleic acid binding"/>
    <property type="evidence" value="ECO:0007669"/>
    <property type="project" value="InterPro"/>
</dbReference>
<accession>A0A388KIK7</accession>
<evidence type="ECO:0000256" key="2">
    <source>
        <dbReference type="SAM" id="Coils"/>
    </source>
</evidence>
<dbReference type="SUPFAM" id="SSF57756">
    <property type="entry name" value="Retrovirus zinc finger-like domains"/>
    <property type="match status" value="1"/>
</dbReference>
<feature type="compositionally biased region" description="Acidic residues" evidence="3">
    <location>
        <begin position="185"/>
        <end position="196"/>
    </location>
</feature>